<keyword evidence="1" id="KW-0812">Transmembrane</keyword>
<dbReference type="EMBL" id="JAHDTB010000001">
    <property type="protein sequence ID" value="MBW8286563.1"/>
    <property type="molecule type" value="Genomic_DNA"/>
</dbReference>
<proteinExistence type="predicted"/>
<evidence type="ECO:0000256" key="1">
    <source>
        <dbReference type="SAM" id="Phobius"/>
    </source>
</evidence>
<protein>
    <recommendedName>
        <fullName evidence="4">DUF5625 domain-containing protein</fullName>
    </recommendedName>
</protein>
<keyword evidence="1" id="KW-1133">Transmembrane helix</keyword>
<dbReference type="Proteomes" id="UP000711178">
    <property type="component" value="Unassembled WGS sequence"/>
</dbReference>
<accession>A0ABS7F8Z5</accession>
<organism evidence="2 3">
    <name type="scientific">Chromobacterium subtsugae</name>
    <dbReference type="NCBI Taxonomy" id="251747"/>
    <lineage>
        <taxon>Bacteria</taxon>
        <taxon>Pseudomonadati</taxon>
        <taxon>Pseudomonadota</taxon>
        <taxon>Betaproteobacteria</taxon>
        <taxon>Neisseriales</taxon>
        <taxon>Chromobacteriaceae</taxon>
        <taxon>Chromobacterium</taxon>
    </lineage>
</organism>
<sequence length="197" mass="22749">MSHPQSRRVLLLMIFVLAIGLAVSMFFYWRERTQDRYWFVQPQAPMSFDFPMDRPGQKVSSVFWIVPGKFNPHLNRYGVIARFVFKRPEDVVPDLLEQVKLEFRVHVSRFDGVKWSPVVLYGEKPEKGESAVGDVYLSGDLSGKGSEDEKQVYIDLDVLDYKFEPGQYHASVELVKGDARLKGLDSRVVFDHIVYGK</sequence>
<evidence type="ECO:0008006" key="4">
    <source>
        <dbReference type="Google" id="ProtNLM"/>
    </source>
</evidence>
<reference evidence="2 3" key="1">
    <citation type="submission" date="2021-05" db="EMBL/GenBank/DDBJ databases">
        <title>Draft Whole Genome Sequencing Of Biosensor Chromobacterium violaceum Strain CV026 Reveals A Regulatory RNA In Chromobacterium violaceum Phenotype Regulatory Network.</title>
        <authorList>
            <person name="Hong K.W."/>
            <person name="Chan K.G."/>
            <person name="Chang C.-Y."/>
        </authorList>
    </citation>
    <scope>NUCLEOTIDE SEQUENCE [LARGE SCALE GENOMIC DNA]</scope>
    <source>
        <strain evidence="2 3">ATCC 31532</strain>
    </source>
</reference>
<gene>
    <name evidence="2" type="ORF">KIF53_02815</name>
</gene>
<keyword evidence="1" id="KW-0472">Membrane</keyword>
<evidence type="ECO:0000313" key="2">
    <source>
        <dbReference type="EMBL" id="MBW8286563.1"/>
    </source>
</evidence>
<dbReference type="GeneID" id="89687747"/>
<keyword evidence="3" id="KW-1185">Reference proteome</keyword>
<name>A0ABS7F8Z5_9NEIS</name>
<comment type="caution">
    <text evidence="2">The sequence shown here is derived from an EMBL/GenBank/DDBJ whole genome shotgun (WGS) entry which is preliminary data.</text>
</comment>
<evidence type="ECO:0000313" key="3">
    <source>
        <dbReference type="Proteomes" id="UP000711178"/>
    </source>
</evidence>
<dbReference type="RefSeq" id="WP_146008416.1">
    <property type="nucleotide sequence ID" value="NZ_CP142381.1"/>
</dbReference>
<feature type="transmembrane region" description="Helical" evidence="1">
    <location>
        <begin position="9"/>
        <end position="29"/>
    </location>
</feature>